<keyword evidence="7" id="KW-1185">Reference proteome</keyword>
<dbReference type="SUPFAM" id="SSF56281">
    <property type="entry name" value="Metallo-hydrolase/oxidoreductase"/>
    <property type="match status" value="1"/>
</dbReference>
<feature type="domain" description="Metallo-beta-lactamase" evidence="5">
    <location>
        <begin position="12"/>
        <end position="189"/>
    </location>
</feature>
<comment type="cofactor">
    <cofactor evidence="1">
        <name>Zn(2+)</name>
        <dbReference type="ChEBI" id="CHEBI:29105"/>
    </cofactor>
</comment>
<dbReference type="EMBL" id="JAGIKX010000002">
    <property type="protein sequence ID" value="MBP2256506.1"/>
    <property type="molecule type" value="Genomic_DNA"/>
</dbReference>
<reference evidence="6 7" key="1">
    <citation type="submission" date="2021-03" db="EMBL/GenBank/DDBJ databases">
        <title>Genomic Encyclopedia of Type Strains, Phase IV (KMG-IV): sequencing the most valuable type-strain genomes for metagenomic binning, comparative biology and taxonomic classification.</title>
        <authorList>
            <person name="Goeker M."/>
        </authorList>
    </citation>
    <scope>NUCLEOTIDE SEQUENCE [LARGE SCALE GENOMIC DNA]</scope>
    <source>
        <strain evidence="6 7">DSM 25790</strain>
    </source>
</reference>
<organism evidence="6 7">
    <name type="scientific">Virgibacillus alimentarius</name>
    <dbReference type="NCBI Taxonomy" id="698769"/>
    <lineage>
        <taxon>Bacteria</taxon>
        <taxon>Bacillati</taxon>
        <taxon>Bacillota</taxon>
        <taxon>Bacilli</taxon>
        <taxon>Bacillales</taxon>
        <taxon>Bacillaceae</taxon>
        <taxon>Virgibacillus</taxon>
    </lineage>
</organism>
<dbReference type="Pfam" id="PF00753">
    <property type="entry name" value="Lactamase_B"/>
    <property type="match status" value="1"/>
</dbReference>
<comment type="caution">
    <text evidence="6">The sequence shown here is derived from an EMBL/GenBank/DDBJ whole genome shotgun (WGS) entry which is preliminary data.</text>
</comment>
<name>A0ABS4S4T4_9BACI</name>
<dbReference type="InterPro" id="IPR001279">
    <property type="entry name" value="Metallo-B-lactamas"/>
</dbReference>
<keyword evidence="4" id="KW-0862">Zinc</keyword>
<dbReference type="InterPro" id="IPR051453">
    <property type="entry name" value="MBL_Glyoxalase_II"/>
</dbReference>
<dbReference type="SMART" id="SM00849">
    <property type="entry name" value="Lactamase_B"/>
    <property type="match status" value="1"/>
</dbReference>
<evidence type="ECO:0000259" key="5">
    <source>
        <dbReference type="SMART" id="SM00849"/>
    </source>
</evidence>
<dbReference type="RefSeq" id="WP_226370625.1">
    <property type="nucleotide sequence ID" value="NZ_JAGIKX010000002.1"/>
</dbReference>
<dbReference type="CDD" id="cd06262">
    <property type="entry name" value="metallo-hydrolase-like_MBL-fold"/>
    <property type="match status" value="1"/>
</dbReference>
<dbReference type="PANTHER" id="PTHR46233">
    <property type="entry name" value="HYDROXYACYLGLUTATHIONE HYDROLASE GLOC"/>
    <property type="match status" value="1"/>
</dbReference>
<accession>A0ABS4S4T4</accession>
<keyword evidence="2" id="KW-0479">Metal-binding</keyword>
<protein>
    <submittedName>
        <fullName evidence="6">Glyoxylase-like metal-dependent hydrolase (Beta-lactamase superfamily II)</fullName>
    </submittedName>
</protein>
<evidence type="ECO:0000256" key="3">
    <source>
        <dbReference type="ARBA" id="ARBA00022801"/>
    </source>
</evidence>
<evidence type="ECO:0000313" key="7">
    <source>
        <dbReference type="Proteomes" id="UP001519294"/>
    </source>
</evidence>
<proteinExistence type="predicted"/>
<dbReference type="PANTHER" id="PTHR46233:SF3">
    <property type="entry name" value="HYDROXYACYLGLUTATHIONE HYDROLASE GLOC"/>
    <property type="match status" value="1"/>
</dbReference>
<dbReference type="InterPro" id="IPR036866">
    <property type="entry name" value="RibonucZ/Hydroxyglut_hydro"/>
</dbReference>
<keyword evidence="3" id="KW-0378">Hydrolase</keyword>
<dbReference type="Gene3D" id="3.60.15.10">
    <property type="entry name" value="Ribonuclease Z/Hydroxyacylglutathione hydrolase-like"/>
    <property type="match status" value="1"/>
</dbReference>
<gene>
    <name evidence="6" type="ORF">J2Z81_000439</name>
</gene>
<sequence>MQIKQMSLGPLGTNCYILYNQKEAVIIDPGGNANQVTSFLKEEGLTPQAILLTHAHFDHIGAVDELRSYFNIDVHLHENEADWLTDPNLNGSHRFVGAEISTNRPEHFLTPGIMEFASLKFEIKHTPGHSPGSVSFIFHNEQKIFSGDVLFQQGIGRTDLIGGSLEQLEKSIKNQLFTLEDSYTVYPGHGLETSIGSEKRNNPFVSA</sequence>
<evidence type="ECO:0000256" key="2">
    <source>
        <dbReference type="ARBA" id="ARBA00022723"/>
    </source>
</evidence>
<evidence type="ECO:0000256" key="4">
    <source>
        <dbReference type="ARBA" id="ARBA00022833"/>
    </source>
</evidence>
<evidence type="ECO:0000313" key="6">
    <source>
        <dbReference type="EMBL" id="MBP2256506.1"/>
    </source>
</evidence>
<dbReference type="Proteomes" id="UP001519294">
    <property type="component" value="Unassembled WGS sequence"/>
</dbReference>
<evidence type="ECO:0000256" key="1">
    <source>
        <dbReference type="ARBA" id="ARBA00001947"/>
    </source>
</evidence>